<keyword evidence="2" id="KW-1185">Reference proteome</keyword>
<dbReference type="AlphaFoldDB" id="E4ZM31"/>
<organism evidence="2">
    <name type="scientific">Leptosphaeria maculans (strain JN3 / isolate v23.1.3 / race Av1-4-5-6-7-8)</name>
    <name type="common">Blackleg fungus</name>
    <name type="synonym">Phoma lingam</name>
    <dbReference type="NCBI Taxonomy" id="985895"/>
    <lineage>
        <taxon>Eukaryota</taxon>
        <taxon>Fungi</taxon>
        <taxon>Dikarya</taxon>
        <taxon>Ascomycota</taxon>
        <taxon>Pezizomycotina</taxon>
        <taxon>Dothideomycetes</taxon>
        <taxon>Pleosporomycetidae</taxon>
        <taxon>Pleosporales</taxon>
        <taxon>Pleosporineae</taxon>
        <taxon>Leptosphaeriaceae</taxon>
        <taxon>Plenodomus</taxon>
        <taxon>Plenodomus lingam/Leptosphaeria maculans species complex</taxon>
    </lineage>
</organism>
<accession>E4ZM31</accession>
<dbReference type="InParanoid" id="E4ZM31"/>
<name>E4ZM31_LEPMJ</name>
<evidence type="ECO:0000313" key="2">
    <source>
        <dbReference type="Proteomes" id="UP000002668"/>
    </source>
</evidence>
<dbReference type="Proteomes" id="UP000002668">
    <property type="component" value="Genome"/>
</dbReference>
<dbReference type="EMBL" id="FP929094">
    <property type="protein sequence ID" value="CBX92380.1"/>
    <property type="molecule type" value="Genomic_DNA"/>
</dbReference>
<sequence length="45" mass="5169">MNDKRGQPRKERRCPFPPCRVLCCAVLCRAVPCASFKCWLANSTR</sequence>
<dbReference type="VEuPathDB" id="FungiDB:LEMA_uP050860.1"/>
<proteinExistence type="predicted"/>
<dbReference type="HOGENOM" id="CLU_3207762_0_0_1"/>
<reference evidence="2" key="1">
    <citation type="journal article" date="2011" name="Nat. Commun.">
        <title>Effector diversification within compartments of the Leptosphaeria maculans genome affected by Repeat-Induced Point mutations.</title>
        <authorList>
            <person name="Rouxel T."/>
            <person name="Grandaubert J."/>
            <person name="Hane J.K."/>
            <person name="Hoede C."/>
            <person name="van de Wouw A.P."/>
            <person name="Couloux A."/>
            <person name="Dominguez V."/>
            <person name="Anthouard V."/>
            <person name="Bally P."/>
            <person name="Bourras S."/>
            <person name="Cozijnsen A.J."/>
            <person name="Ciuffetti L.M."/>
            <person name="Degrave A."/>
            <person name="Dilmaghani A."/>
            <person name="Duret L."/>
            <person name="Fudal I."/>
            <person name="Goodwin S.B."/>
            <person name="Gout L."/>
            <person name="Glaser N."/>
            <person name="Linglin J."/>
            <person name="Kema G.H.J."/>
            <person name="Lapalu N."/>
            <person name="Lawrence C.B."/>
            <person name="May K."/>
            <person name="Meyer M."/>
            <person name="Ollivier B."/>
            <person name="Poulain J."/>
            <person name="Schoch C.L."/>
            <person name="Simon A."/>
            <person name="Spatafora J.W."/>
            <person name="Stachowiak A."/>
            <person name="Turgeon B.G."/>
            <person name="Tyler B.M."/>
            <person name="Vincent D."/>
            <person name="Weissenbach J."/>
            <person name="Amselem J."/>
            <person name="Quesneville H."/>
            <person name="Oliver R.P."/>
            <person name="Wincker P."/>
            <person name="Balesdent M.-H."/>
            <person name="Howlett B.J."/>
        </authorList>
    </citation>
    <scope>NUCLEOTIDE SEQUENCE [LARGE SCALE GENOMIC DNA]</scope>
    <source>
        <strain evidence="2">JN3 / isolate v23.1.3 / race Av1-4-5-6-7-8</strain>
    </source>
</reference>
<gene>
    <name evidence="1" type="ORF">LEMA_uP050860.1</name>
</gene>
<protein>
    <submittedName>
        <fullName evidence="1">Predicted protein</fullName>
    </submittedName>
</protein>
<evidence type="ECO:0000313" key="1">
    <source>
        <dbReference type="EMBL" id="CBX92380.1"/>
    </source>
</evidence>